<evidence type="ECO:0008006" key="3">
    <source>
        <dbReference type="Google" id="ProtNLM"/>
    </source>
</evidence>
<dbReference type="InterPro" id="IPR013783">
    <property type="entry name" value="Ig-like_fold"/>
</dbReference>
<organism evidence="1 2">
    <name type="scientific">Euroglyphus maynei</name>
    <name type="common">Mayne's house dust mite</name>
    <dbReference type="NCBI Taxonomy" id="6958"/>
    <lineage>
        <taxon>Eukaryota</taxon>
        <taxon>Metazoa</taxon>
        <taxon>Ecdysozoa</taxon>
        <taxon>Arthropoda</taxon>
        <taxon>Chelicerata</taxon>
        <taxon>Arachnida</taxon>
        <taxon>Acari</taxon>
        <taxon>Acariformes</taxon>
        <taxon>Sarcoptiformes</taxon>
        <taxon>Astigmata</taxon>
        <taxon>Psoroptidia</taxon>
        <taxon>Analgoidea</taxon>
        <taxon>Pyroglyphidae</taxon>
        <taxon>Pyroglyphinae</taxon>
        <taxon>Euroglyphus</taxon>
    </lineage>
</organism>
<evidence type="ECO:0000313" key="2">
    <source>
        <dbReference type="Proteomes" id="UP000194236"/>
    </source>
</evidence>
<dbReference type="PANTHER" id="PTHR23278:SF19">
    <property type="entry name" value="OBSCURIN"/>
    <property type="match status" value="1"/>
</dbReference>
<name>A0A1Y3AKM6_EURMA</name>
<sequence>KPSPSVNWYQANRLIDSTYTIGPHGLVRNELNIRNLNRSDFMSILTCRALNNNVTEPISATVILDMNRKFFFERKFSIS</sequence>
<dbReference type="Proteomes" id="UP000194236">
    <property type="component" value="Unassembled WGS sequence"/>
</dbReference>
<dbReference type="Gene3D" id="2.60.40.10">
    <property type="entry name" value="Immunoglobulins"/>
    <property type="match status" value="1"/>
</dbReference>
<reference evidence="1 2" key="1">
    <citation type="submission" date="2017-03" db="EMBL/GenBank/DDBJ databases">
        <title>Genome Survey of Euroglyphus maynei.</title>
        <authorList>
            <person name="Arlian L.G."/>
            <person name="Morgan M.S."/>
            <person name="Rider S.D."/>
        </authorList>
    </citation>
    <scope>NUCLEOTIDE SEQUENCE [LARGE SCALE GENOMIC DNA]</scope>
    <source>
        <strain evidence="1">Arlian Lab</strain>
        <tissue evidence="1">Whole body</tissue>
    </source>
</reference>
<evidence type="ECO:0000313" key="1">
    <source>
        <dbReference type="EMBL" id="OTF69009.1"/>
    </source>
</evidence>
<feature type="non-terminal residue" evidence="1">
    <location>
        <position position="1"/>
    </location>
</feature>
<dbReference type="OrthoDB" id="5843397at2759"/>
<accession>A0A1Y3AKM6</accession>
<protein>
    <recommendedName>
        <fullName evidence="3">Ig-like domain-containing protein</fullName>
    </recommendedName>
</protein>
<proteinExistence type="predicted"/>
<comment type="caution">
    <text evidence="1">The sequence shown here is derived from an EMBL/GenBank/DDBJ whole genome shotgun (WGS) entry which is preliminary data.</text>
</comment>
<dbReference type="PANTHER" id="PTHR23278">
    <property type="entry name" value="SIDESTEP PROTEIN"/>
    <property type="match status" value="1"/>
</dbReference>
<dbReference type="EMBL" id="MUJZ01072625">
    <property type="protein sequence ID" value="OTF69009.1"/>
    <property type="molecule type" value="Genomic_DNA"/>
</dbReference>
<dbReference type="AlphaFoldDB" id="A0A1Y3AKM6"/>
<gene>
    <name evidence="1" type="ORF">BLA29_014284</name>
</gene>
<keyword evidence="2" id="KW-1185">Reference proteome</keyword>